<feature type="region of interest" description="Disordered" evidence="1">
    <location>
        <begin position="78"/>
        <end position="217"/>
    </location>
</feature>
<proteinExistence type="predicted"/>
<feature type="compositionally biased region" description="Polar residues" evidence="1">
    <location>
        <begin position="106"/>
        <end position="116"/>
    </location>
</feature>
<evidence type="ECO:0000313" key="2">
    <source>
        <dbReference type="EMBL" id="CAB0003548.1"/>
    </source>
</evidence>
<protein>
    <submittedName>
        <fullName evidence="2">Uncharacterized protein</fullName>
    </submittedName>
</protein>
<name>A0A6H5GML2_9HEMI</name>
<accession>A0A6H5GML2</accession>
<organism evidence="2 3">
    <name type="scientific">Nesidiocoris tenuis</name>
    <dbReference type="NCBI Taxonomy" id="355587"/>
    <lineage>
        <taxon>Eukaryota</taxon>
        <taxon>Metazoa</taxon>
        <taxon>Ecdysozoa</taxon>
        <taxon>Arthropoda</taxon>
        <taxon>Hexapoda</taxon>
        <taxon>Insecta</taxon>
        <taxon>Pterygota</taxon>
        <taxon>Neoptera</taxon>
        <taxon>Paraneoptera</taxon>
        <taxon>Hemiptera</taxon>
        <taxon>Heteroptera</taxon>
        <taxon>Panheteroptera</taxon>
        <taxon>Cimicomorpha</taxon>
        <taxon>Miridae</taxon>
        <taxon>Dicyphina</taxon>
        <taxon>Nesidiocoris</taxon>
    </lineage>
</organism>
<dbReference type="AlphaFoldDB" id="A0A6H5GML2"/>
<evidence type="ECO:0000313" key="3">
    <source>
        <dbReference type="Proteomes" id="UP000479000"/>
    </source>
</evidence>
<gene>
    <name evidence="2" type="ORF">NTEN_LOCUS9068</name>
</gene>
<sequence>MSEVLRVFQIPIKQGVRPCRDEHFGSGNLKKVRPYAIFDARSNDAIASTIAPTVLELLAFFPKIHRNFLPRLFASVSDSTDPGPSELSSVAADDEGGACGWKKASENSAPPSTSNDIVGPAGGLVGPGGGLSRSSTSNSYNSIRHRGPAVDNQRQTTPTTPANDGGDKRQTAPAPRGSRDDYLCSIFRPPPSPPPLQPAAPPHPGPPPLPPPLGRKGCDGLTFRMSIVDFCQSDGEILDFPYERMKLGCSGYWPTETSVHLPLLNSALPRAAERVFLQTVPSSAPGDGQFSDSQLDGQLRSRPMTCHLGRLLPGHWRWSSRLGGPGSSGATSSPGSALRRYQSTHHYHRQNIILRTGISKKRLRLVRGIASSFPDENTRRSSEGGE</sequence>
<keyword evidence="3" id="KW-1185">Reference proteome</keyword>
<feature type="compositionally biased region" description="Gly residues" evidence="1">
    <location>
        <begin position="120"/>
        <end position="131"/>
    </location>
</feature>
<feature type="compositionally biased region" description="Pro residues" evidence="1">
    <location>
        <begin position="188"/>
        <end position="213"/>
    </location>
</feature>
<feature type="compositionally biased region" description="Low complexity" evidence="1">
    <location>
        <begin position="132"/>
        <end position="142"/>
    </location>
</feature>
<reference evidence="2 3" key="1">
    <citation type="submission" date="2020-02" db="EMBL/GenBank/DDBJ databases">
        <authorList>
            <person name="Ferguson B K."/>
        </authorList>
    </citation>
    <scope>NUCLEOTIDE SEQUENCE [LARGE SCALE GENOMIC DNA]</scope>
</reference>
<dbReference type="Proteomes" id="UP000479000">
    <property type="component" value="Unassembled WGS sequence"/>
</dbReference>
<dbReference type="EMBL" id="CADCXU010013523">
    <property type="protein sequence ID" value="CAB0003548.1"/>
    <property type="molecule type" value="Genomic_DNA"/>
</dbReference>
<feature type="compositionally biased region" description="Polar residues" evidence="1">
    <location>
        <begin position="152"/>
        <end position="162"/>
    </location>
</feature>
<evidence type="ECO:0000256" key="1">
    <source>
        <dbReference type="SAM" id="MobiDB-lite"/>
    </source>
</evidence>
<feature type="compositionally biased region" description="Polar residues" evidence="1">
    <location>
        <begin position="78"/>
        <end position="88"/>
    </location>
</feature>